<keyword evidence="4" id="KW-0812">Transmembrane</keyword>
<dbReference type="EMBL" id="NEDP02076737">
    <property type="protein sequence ID" value="OWF35193.1"/>
    <property type="molecule type" value="Genomic_DNA"/>
</dbReference>
<keyword evidence="4" id="KW-1133">Transmembrane helix</keyword>
<evidence type="ECO:0000313" key="9">
    <source>
        <dbReference type="Proteomes" id="UP000242188"/>
    </source>
</evidence>
<dbReference type="InterPro" id="IPR015914">
    <property type="entry name" value="PAPs_N"/>
</dbReference>
<dbReference type="Gene3D" id="3.60.21.10">
    <property type="match status" value="1"/>
</dbReference>
<dbReference type="Pfam" id="PF00149">
    <property type="entry name" value="Metallophos"/>
    <property type="match status" value="1"/>
</dbReference>
<comment type="caution">
    <text evidence="8">The sequence shown here is derived from an EMBL/GenBank/DDBJ whole genome shotgun (WGS) entry which is preliminary data.</text>
</comment>
<name>A0A210PFC2_MIZYE</name>
<feature type="domain" description="Purple acid phosphatase N-terminal" evidence="7">
    <location>
        <begin position="23"/>
        <end position="112"/>
    </location>
</feature>
<evidence type="ECO:0000256" key="3">
    <source>
        <dbReference type="RuleBase" id="RU361203"/>
    </source>
</evidence>
<dbReference type="Pfam" id="PF14008">
    <property type="entry name" value="Metallophos_C"/>
    <property type="match status" value="1"/>
</dbReference>
<protein>
    <recommendedName>
        <fullName evidence="3">Purple acid phosphatase</fullName>
        <ecNumber evidence="3">3.1.3.2</ecNumber>
    </recommendedName>
</protein>
<dbReference type="Gene3D" id="2.60.40.380">
    <property type="entry name" value="Purple acid phosphatase-like, N-terminal"/>
    <property type="match status" value="1"/>
</dbReference>
<feature type="domain" description="Purple acid phosphatase C-terminal" evidence="6">
    <location>
        <begin position="344"/>
        <end position="407"/>
    </location>
</feature>
<sequence length="499" mass="56742">MGNQTIWTMLLSCTLIPVIAKISQIHLSFGSTSDVMKVMWSTPNDVMCYVEYWAPGKEHIHVRASQSELLADNRNAMRFIHMADMLGLLPGQNHTYKIICASETSDELIFTTQPREHDRLVKFIVYGDMGYKYGQKTIEVLKTEVTSEHYDAIWHVGDISYNLESDGGAVGDTFMELIQPLAAHIPYMTSPGNHELTNGLHHYRTRFSMPGVDWPMPLDRLWYSYNVGPVHFISFSSEVYFIDNANYVCQQFHWLLDDLTKANQNRDKQPWIVAMGHRPMYCSNGDADDCTGRIFGYLVKNGLEDLFYAQGVDLILQAHEHSYERLWPVYKNKVVAKNYNNPQAPVHIISGAAGSGEGADHMGRRGPWSAFASAEGSINSFGRLLVYNSSHLYFEQVKVKDGRSMDSVWVVKSLHGPNVPYLNCSSTHAHQSCRCPPPFHYLTLIIVAVVLFIVLSVGIYCCCKWKKKKMPICFKPCCPDPHPFHQRLFNIDNEDEINV</sequence>
<comment type="catalytic activity">
    <reaction evidence="3">
        <text>a phosphate monoester + H2O = an alcohol + phosphate</text>
        <dbReference type="Rhea" id="RHEA:15017"/>
        <dbReference type="ChEBI" id="CHEBI:15377"/>
        <dbReference type="ChEBI" id="CHEBI:30879"/>
        <dbReference type="ChEBI" id="CHEBI:43474"/>
        <dbReference type="ChEBI" id="CHEBI:67140"/>
        <dbReference type="EC" id="3.1.3.2"/>
    </reaction>
</comment>
<reference evidence="8 9" key="1">
    <citation type="journal article" date="2017" name="Nat. Ecol. Evol.">
        <title>Scallop genome provides insights into evolution of bilaterian karyotype and development.</title>
        <authorList>
            <person name="Wang S."/>
            <person name="Zhang J."/>
            <person name="Jiao W."/>
            <person name="Li J."/>
            <person name="Xun X."/>
            <person name="Sun Y."/>
            <person name="Guo X."/>
            <person name="Huan P."/>
            <person name="Dong B."/>
            <person name="Zhang L."/>
            <person name="Hu X."/>
            <person name="Sun X."/>
            <person name="Wang J."/>
            <person name="Zhao C."/>
            <person name="Wang Y."/>
            <person name="Wang D."/>
            <person name="Huang X."/>
            <person name="Wang R."/>
            <person name="Lv J."/>
            <person name="Li Y."/>
            <person name="Zhang Z."/>
            <person name="Liu B."/>
            <person name="Lu W."/>
            <person name="Hui Y."/>
            <person name="Liang J."/>
            <person name="Zhou Z."/>
            <person name="Hou R."/>
            <person name="Li X."/>
            <person name="Liu Y."/>
            <person name="Li H."/>
            <person name="Ning X."/>
            <person name="Lin Y."/>
            <person name="Zhao L."/>
            <person name="Xing Q."/>
            <person name="Dou J."/>
            <person name="Li Y."/>
            <person name="Mao J."/>
            <person name="Guo H."/>
            <person name="Dou H."/>
            <person name="Li T."/>
            <person name="Mu C."/>
            <person name="Jiang W."/>
            <person name="Fu Q."/>
            <person name="Fu X."/>
            <person name="Miao Y."/>
            <person name="Liu J."/>
            <person name="Yu Q."/>
            <person name="Li R."/>
            <person name="Liao H."/>
            <person name="Li X."/>
            <person name="Kong Y."/>
            <person name="Jiang Z."/>
            <person name="Chourrout D."/>
            <person name="Li R."/>
            <person name="Bao Z."/>
        </authorList>
    </citation>
    <scope>NUCLEOTIDE SEQUENCE [LARGE SCALE GENOMIC DNA]</scope>
    <source>
        <strain evidence="8 9">PY_sf001</strain>
    </source>
</reference>
<organism evidence="8 9">
    <name type="scientific">Mizuhopecten yessoensis</name>
    <name type="common">Japanese scallop</name>
    <name type="synonym">Patinopecten yessoensis</name>
    <dbReference type="NCBI Taxonomy" id="6573"/>
    <lineage>
        <taxon>Eukaryota</taxon>
        <taxon>Metazoa</taxon>
        <taxon>Spiralia</taxon>
        <taxon>Lophotrochozoa</taxon>
        <taxon>Mollusca</taxon>
        <taxon>Bivalvia</taxon>
        <taxon>Autobranchia</taxon>
        <taxon>Pteriomorphia</taxon>
        <taxon>Pectinida</taxon>
        <taxon>Pectinoidea</taxon>
        <taxon>Pectinidae</taxon>
        <taxon>Mizuhopecten</taxon>
    </lineage>
</organism>
<dbReference type="InterPro" id="IPR008963">
    <property type="entry name" value="Purple_acid_Pase-like_N"/>
</dbReference>
<feature type="domain" description="Calcineurin-like phosphoesterase" evidence="5">
    <location>
        <begin position="122"/>
        <end position="323"/>
    </location>
</feature>
<dbReference type="PANTHER" id="PTHR45867">
    <property type="entry name" value="PURPLE ACID PHOSPHATASE"/>
    <property type="match status" value="1"/>
</dbReference>
<dbReference type="EC" id="3.1.3.2" evidence="3"/>
<dbReference type="InterPro" id="IPR029052">
    <property type="entry name" value="Metallo-depent_PP-like"/>
</dbReference>
<dbReference type="Pfam" id="PF16656">
    <property type="entry name" value="Pur_ac_phosph_N"/>
    <property type="match status" value="1"/>
</dbReference>
<dbReference type="STRING" id="6573.A0A210PFC2"/>
<keyword evidence="3" id="KW-0378">Hydrolase</keyword>
<dbReference type="SUPFAM" id="SSF49363">
    <property type="entry name" value="Purple acid phosphatase, N-terminal domain"/>
    <property type="match status" value="1"/>
</dbReference>
<dbReference type="GO" id="GO:0046872">
    <property type="term" value="F:metal ion binding"/>
    <property type="evidence" value="ECO:0007669"/>
    <property type="project" value="InterPro"/>
</dbReference>
<evidence type="ECO:0000256" key="1">
    <source>
        <dbReference type="ARBA" id="ARBA00022729"/>
    </source>
</evidence>
<dbReference type="GO" id="GO:0003993">
    <property type="term" value="F:acid phosphatase activity"/>
    <property type="evidence" value="ECO:0007669"/>
    <property type="project" value="UniProtKB-EC"/>
</dbReference>
<dbReference type="AlphaFoldDB" id="A0A210PFC2"/>
<evidence type="ECO:0000256" key="2">
    <source>
        <dbReference type="ARBA" id="ARBA00023180"/>
    </source>
</evidence>
<comment type="similarity">
    <text evidence="3">Belongs to the metallophosphoesterase superfamily. Purple acid phosphatase family.</text>
</comment>
<dbReference type="OrthoDB" id="45007at2759"/>
<accession>A0A210PFC2</accession>
<keyword evidence="4" id="KW-0472">Membrane</keyword>
<dbReference type="Proteomes" id="UP000242188">
    <property type="component" value="Unassembled WGS sequence"/>
</dbReference>
<dbReference type="InterPro" id="IPR004843">
    <property type="entry name" value="Calcineurin-like_PHP"/>
</dbReference>
<feature type="chain" id="PRO_5011827132" description="Purple acid phosphatase" evidence="3">
    <location>
        <begin position="21"/>
        <end position="499"/>
    </location>
</feature>
<dbReference type="InterPro" id="IPR041792">
    <property type="entry name" value="MPP_PAP"/>
</dbReference>
<gene>
    <name evidence="8" type="ORF">KP79_PYT14209</name>
</gene>
<proteinExistence type="inferred from homology"/>
<evidence type="ECO:0000259" key="7">
    <source>
        <dbReference type="Pfam" id="PF16656"/>
    </source>
</evidence>
<dbReference type="CDD" id="cd00839">
    <property type="entry name" value="MPP_PAPs"/>
    <property type="match status" value="1"/>
</dbReference>
<evidence type="ECO:0000259" key="5">
    <source>
        <dbReference type="Pfam" id="PF00149"/>
    </source>
</evidence>
<feature type="signal peptide" evidence="3">
    <location>
        <begin position="1"/>
        <end position="20"/>
    </location>
</feature>
<dbReference type="InterPro" id="IPR025733">
    <property type="entry name" value="PAPs_C"/>
</dbReference>
<evidence type="ECO:0000259" key="6">
    <source>
        <dbReference type="Pfam" id="PF14008"/>
    </source>
</evidence>
<dbReference type="SUPFAM" id="SSF56300">
    <property type="entry name" value="Metallo-dependent phosphatases"/>
    <property type="match status" value="1"/>
</dbReference>
<keyword evidence="2" id="KW-0325">Glycoprotein</keyword>
<dbReference type="PANTHER" id="PTHR45867:SF10">
    <property type="entry name" value="PURPLE ACID PHOSPHATASE"/>
    <property type="match status" value="1"/>
</dbReference>
<evidence type="ECO:0000313" key="8">
    <source>
        <dbReference type="EMBL" id="OWF35193.1"/>
    </source>
</evidence>
<feature type="transmembrane region" description="Helical" evidence="4">
    <location>
        <begin position="439"/>
        <end position="462"/>
    </location>
</feature>
<keyword evidence="9" id="KW-1185">Reference proteome</keyword>
<evidence type="ECO:0000256" key="4">
    <source>
        <dbReference type="SAM" id="Phobius"/>
    </source>
</evidence>
<keyword evidence="1 3" id="KW-0732">Signal</keyword>